<keyword evidence="8" id="KW-1015">Disulfide bond</keyword>
<feature type="domain" description="Peptidase M12A" evidence="11">
    <location>
        <begin position="62"/>
        <end position="262"/>
    </location>
</feature>
<dbReference type="InterPro" id="IPR001506">
    <property type="entry name" value="Peptidase_M12A"/>
</dbReference>
<evidence type="ECO:0000259" key="11">
    <source>
        <dbReference type="PROSITE" id="PS51864"/>
    </source>
</evidence>
<evidence type="ECO:0000313" key="13">
    <source>
        <dbReference type="Proteomes" id="UP000694402"/>
    </source>
</evidence>
<keyword evidence="1 9" id="KW-0645">Protease</keyword>
<dbReference type="GO" id="GO:0008270">
    <property type="term" value="F:zinc ion binding"/>
    <property type="evidence" value="ECO:0007669"/>
    <property type="project" value="UniProtKB-UniRule"/>
</dbReference>
<reference evidence="12" key="1">
    <citation type="submission" date="2025-08" db="UniProtKB">
        <authorList>
            <consortium name="Ensembl"/>
        </authorList>
    </citation>
    <scope>IDENTIFICATION</scope>
</reference>
<protein>
    <recommendedName>
        <fullName evidence="11">Peptidase M12A domain-containing protein</fullName>
    </recommendedName>
</protein>
<dbReference type="InterPro" id="IPR006026">
    <property type="entry name" value="Peptidase_Metallo"/>
</dbReference>
<gene>
    <name evidence="12" type="primary">LOC112243681</name>
</gene>
<feature type="binding site" evidence="9">
    <location>
        <position position="162"/>
    </location>
    <ligand>
        <name>Zn(2+)</name>
        <dbReference type="ChEBI" id="CHEBI:29105"/>
        <note>catalytic</note>
    </ligand>
</feature>
<dbReference type="RefSeq" id="XP_024267255.2">
    <property type="nucleotide sequence ID" value="XM_024411487.2"/>
</dbReference>
<feature type="binding site" evidence="9">
    <location>
        <position position="166"/>
    </location>
    <ligand>
        <name>Zn(2+)</name>
        <dbReference type="ChEBI" id="CHEBI:29105"/>
        <note>catalytic</note>
    </ligand>
</feature>
<dbReference type="PROSITE" id="PS51864">
    <property type="entry name" value="ASTACIN"/>
    <property type="match status" value="1"/>
</dbReference>
<evidence type="ECO:0000256" key="6">
    <source>
        <dbReference type="ARBA" id="ARBA00023049"/>
    </source>
</evidence>
<dbReference type="FunFam" id="3.40.390.10:FF:000040">
    <property type="entry name" value="Metalloendopeptidase"/>
    <property type="match status" value="1"/>
</dbReference>
<evidence type="ECO:0000256" key="10">
    <source>
        <dbReference type="SAM" id="SignalP"/>
    </source>
</evidence>
<dbReference type="AlphaFoldDB" id="A0A8C8CC99"/>
<keyword evidence="6 9" id="KW-0482">Metalloprotease</keyword>
<feature type="signal peptide" evidence="10">
    <location>
        <begin position="1"/>
        <end position="21"/>
    </location>
</feature>
<accession>A0A8C8CC99</accession>
<evidence type="ECO:0000313" key="12">
    <source>
        <dbReference type="Ensembl" id="ENSOTSP00005010039.2"/>
    </source>
</evidence>
<dbReference type="GO" id="GO:0006508">
    <property type="term" value="P:proteolysis"/>
    <property type="evidence" value="ECO:0007669"/>
    <property type="project" value="UniProtKB-KW"/>
</dbReference>
<dbReference type="GeneID" id="112243681"/>
<evidence type="ECO:0000256" key="4">
    <source>
        <dbReference type="ARBA" id="ARBA00022801"/>
    </source>
</evidence>
<keyword evidence="13" id="KW-1185">Reference proteome</keyword>
<keyword evidence="7" id="KW-0865">Zymogen</keyword>
<evidence type="ECO:0000256" key="7">
    <source>
        <dbReference type="ARBA" id="ARBA00023145"/>
    </source>
</evidence>
<keyword evidence="4 9" id="KW-0378">Hydrolase</keyword>
<evidence type="ECO:0000256" key="2">
    <source>
        <dbReference type="ARBA" id="ARBA00022723"/>
    </source>
</evidence>
<evidence type="ECO:0000256" key="5">
    <source>
        <dbReference type="ARBA" id="ARBA00022833"/>
    </source>
</evidence>
<reference evidence="12" key="2">
    <citation type="submission" date="2025-09" db="UniProtKB">
        <authorList>
            <consortium name="Ensembl"/>
        </authorList>
    </citation>
    <scope>IDENTIFICATION</scope>
</reference>
<keyword evidence="3 10" id="KW-0732">Signal</keyword>
<dbReference type="PANTHER" id="PTHR10127">
    <property type="entry name" value="DISCOIDIN, CUB, EGF, LAMININ , AND ZINC METALLOPROTEASE DOMAIN CONTAINING"/>
    <property type="match status" value="1"/>
</dbReference>
<dbReference type="PANTHER" id="PTHR10127:SF839">
    <property type="entry name" value="HATCHING ENZYME 1.2-RELATED"/>
    <property type="match status" value="1"/>
</dbReference>
<organism evidence="12 13">
    <name type="scientific">Oncorhynchus tshawytscha</name>
    <name type="common">Chinook salmon</name>
    <name type="synonym">Salmo tshawytscha</name>
    <dbReference type="NCBI Taxonomy" id="74940"/>
    <lineage>
        <taxon>Eukaryota</taxon>
        <taxon>Metazoa</taxon>
        <taxon>Chordata</taxon>
        <taxon>Craniata</taxon>
        <taxon>Vertebrata</taxon>
        <taxon>Euteleostomi</taxon>
        <taxon>Actinopterygii</taxon>
        <taxon>Neopterygii</taxon>
        <taxon>Teleostei</taxon>
        <taxon>Protacanthopterygii</taxon>
        <taxon>Salmoniformes</taxon>
        <taxon>Salmonidae</taxon>
        <taxon>Salmoninae</taxon>
        <taxon>Oncorhynchus</taxon>
    </lineage>
</organism>
<feature type="active site" evidence="9">
    <location>
        <position position="163"/>
    </location>
</feature>
<dbReference type="Ensembl" id="ENSOTST00005011075.2">
    <property type="protein sequence ID" value="ENSOTSP00005010039.2"/>
    <property type="gene ID" value="ENSOTSG00005058289.1"/>
</dbReference>
<dbReference type="Proteomes" id="UP000694402">
    <property type="component" value="Unassembled WGS sequence"/>
</dbReference>
<feature type="chain" id="PRO_5044288547" description="Peptidase M12A domain-containing protein" evidence="10">
    <location>
        <begin position="22"/>
        <end position="262"/>
    </location>
</feature>
<dbReference type="Pfam" id="PF01400">
    <property type="entry name" value="Astacin"/>
    <property type="match status" value="1"/>
</dbReference>
<dbReference type="KEGG" id="otw:112243681"/>
<keyword evidence="5 9" id="KW-0862">Zinc</keyword>
<proteinExistence type="predicted"/>
<comment type="caution">
    <text evidence="9">Lacks conserved residue(s) required for the propagation of feature annotation.</text>
</comment>
<dbReference type="SMART" id="SM00235">
    <property type="entry name" value="ZnMc"/>
    <property type="match status" value="1"/>
</dbReference>
<comment type="cofactor">
    <cofactor evidence="9">
        <name>Zn(2+)</name>
        <dbReference type="ChEBI" id="CHEBI:29105"/>
    </cofactor>
    <text evidence="9">Binds 1 zinc ion per subunit.</text>
</comment>
<dbReference type="GeneTree" id="ENSGT00940000161051"/>
<dbReference type="GO" id="GO:0004222">
    <property type="term" value="F:metalloendopeptidase activity"/>
    <property type="evidence" value="ECO:0007669"/>
    <property type="project" value="UniProtKB-UniRule"/>
</dbReference>
<feature type="binding site" evidence="9">
    <location>
        <position position="172"/>
    </location>
    <ligand>
        <name>Zn(2+)</name>
        <dbReference type="ChEBI" id="CHEBI:29105"/>
        <note>catalytic</note>
    </ligand>
</feature>
<sequence length="262" mass="29670">MAHRPTLSLLLLLLLLGLSQASGNEVHDEPDHVSITSAILESNNGTNELLLEGDILAPRTRNAMKCFSSQYSCLWKKSSDGLVYVPYILSAVYSSLEVETIETAMKYFHGKTCIRFIPRKTQTAYLDIQSSGGCFGTMGTVGDRQTLSLAQFGCVQHGIIQHELLHSLGFHHEHNRSDRDQYIRINWQYIYNYAVENFQKQDTNNLNTAYDYSSVMHYDRTAFTNDYGKETITPIPDPSVAIGQRQGMSDIDVRRVNKLYQC</sequence>
<keyword evidence="2 9" id="KW-0479">Metal-binding</keyword>
<evidence type="ECO:0000256" key="8">
    <source>
        <dbReference type="ARBA" id="ARBA00023157"/>
    </source>
</evidence>
<name>A0A8C8CC99_ONCTS</name>
<evidence type="ECO:0000256" key="9">
    <source>
        <dbReference type="PROSITE-ProRule" id="PRU01211"/>
    </source>
</evidence>
<evidence type="ECO:0000256" key="1">
    <source>
        <dbReference type="ARBA" id="ARBA00022670"/>
    </source>
</evidence>
<evidence type="ECO:0000256" key="3">
    <source>
        <dbReference type="ARBA" id="ARBA00022729"/>
    </source>
</evidence>